<dbReference type="GO" id="GO:0005524">
    <property type="term" value="F:ATP binding"/>
    <property type="evidence" value="ECO:0007669"/>
    <property type="project" value="UniProtKB-KW"/>
</dbReference>
<feature type="binding site" evidence="10">
    <location>
        <position position="95"/>
    </location>
    <ligand>
        <name>L-glutamine</name>
        <dbReference type="ChEBI" id="CHEBI:58359"/>
    </ligand>
</feature>
<dbReference type="InterPro" id="IPR006426">
    <property type="entry name" value="Asn_synth_AEB"/>
</dbReference>
<feature type="active site" description="For GATase activity" evidence="9">
    <location>
        <position position="2"/>
    </location>
</feature>
<evidence type="ECO:0000256" key="3">
    <source>
        <dbReference type="ARBA" id="ARBA00012737"/>
    </source>
</evidence>
<keyword evidence="5 10" id="KW-0067">ATP-binding</keyword>
<evidence type="ECO:0000256" key="9">
    <source>
        <dbReference type="PIRSR" id="PIRSR001589-1"/>
    </source>
</evidence>
<dbReference type="Gene3D" id="3.60.20.10">
    <property type="entry name" value="Glutamine Phosphoribosylpyrophosphate, subunit 1, domain 1"/>
    <property type="match status" value="1"/>
</dbReference>
<dbReference type="InterPro" id="IPR033738">
    <property type="entry name" value="AsnB_N"/>
</dbReference>
<evidence type="ECO:0000256" key="7">
    <source>
        <dbReference type="ARBA" id="ARBA00022962"/>
    </source>
</evidence>
<name>A0A420F713_9ACTN</name>
<feature type="site" description="Important for beta-aspartyl-AMP intermediate formation" evidence="11">
    <location>
        <position position="335"/>
    </location>
</feature>
<comment type="pathway">
    <text evidence="1">Amino-acid biosynthesis; L-asparagine biosynthesis; L-asparagine from L-aspartate (L-Gln route): step 1/1.</text>
</comment>
<evidence type="ECO:0000256" key="6">
    <source>
        <dbReference type="ARBA" id="ARBA00022888"/>
    </source>
</evidence>
<protein>
    <recommendedName>
        <fullName evidence="3">asparagine synthase (glutamine-hydrolyzing)</fullName>
        <ecNumber evidence="3">6.3.5.4</ecNumber>
    </recommendedName>
</protein>
<evidence type="ECO:0000259" key="13">
    <source>
        <dbReference type="PROSITE" id="PS51278"/>
    </source>
</evidence>
<dbReference type="EMBL" id="RAQQ01000002">
    <property type="protein sequence ID" value="RKF28722.1"/>
    <property type="molecule type" value="Genomic_DNA"/>
</dbReference>
<dbReference type="InterPro" id="IPR001962">
    <property type="entry name" value="Asn_synthase"/>
</dbReference>
<evidence type="ECO:0000256" key="11">
    <source>
        <dbReference type="PIRSR" id="PIRSR001589-3"/>
    </source>
</evidence>
<dbReference type="SUPFAM" id="SSF52402">
    <property type="entry name" value="Adenine nucleotide alpha hydrolases-like"/>
    <property type="match status" value="1"/>
</dbReference>
<evidence type="ECO:0000313" key="14">
    <source>
        <dbReference type="EMBL" id="RKF28722.1"/>
    </source>
</evidence>
<proteinExistence type="inferred from homology"/>
<keyword evidence="4 10" id="KW-0547">Nucleotide-binding</keyword>
<dbReference type="InterPro" id="IPR029055">
    <property type="entry name" value="Ntn_hydrolases_N"/>
</dbReference>
<sequence>MCGIALSIGPDADPTILRRMLAVLAPRGEVTEARYENGLLAGTRRLRVVDRERAVQPWTSADGRWLLCYNGEVFNHRDLRAELTRLGHAFRGDSDTEVVLAAFERWGDEAVTRLRGEYAFVAVERATGRAYLARDPLGVKPLYWARKPGCLHLASEVKALVGHGAPIVEVPPGHHGWADGDGTVRLRPHVDLLTLGDGLPIDDPDEAALLVRAALHDSIRVRVDTDLTVGVVLSGGLDSSLVLRHVRDLHPDCVAVTVGVPDSPDVAYARRLAADLGVPHEVVELRPRDIRLADVREAIRISELTEYGDIINAVVSVPLFRRLRQLGVKVALTGDGSDELFGGYPMYHEVGPDASRRLFLHRIRNLGRTELQRVDRASMGHGVETRVPFLDLGVVELALRLSRDLKMRDGQEKWILRRAFADVLPDYVLRRPKNPMSYSSGLHERARLYKPFFARLHRSFGYQLLEPVRRDFDSVLSRCGNDLDRAIADGLARPDYTVLEHARDLVGAARWNAAPMVRRLVGPRRTRGKGSPARGAQGAGVTPADESPRHARGDGAPLPG</sequence>
<keyword evidence="7 9" id="KW-0315">Glutamine amidotransferase</keyword>
<comment type="caution">
    <text evidence="14">The sequence shown here is derived from an EMBL/GenBank/DDBJ whole genome shotgun (WGS) entry which is preliminary data.</text>
</comment>
<evidence type="ECO:0000256" key="5">
    <source>
        <dbReference type="ARBA" id="ARBA00022840"/>
    </source>
</evidence>
<comment type="catalytic activity">
    <reaction evidence="8">
        <text>L-aspartate + L-glutamine + ATP + H2O = L-asparagine + L-glutamate + AMP + diphosphate + H(+)</text>
        <dbReference type="Rhea" id="RHEA:12228"/>
        <dbReference type="ChEBI" id="CHEBI:15377"/>
        <dbReference type="ChEBI" id="CHEBI:15378"/>
        <dbReference type="ChEBI" id="CHEBI:29985"/>
        <dbReference type="ChEBI" id="CHEBI:29991"/>
        <dbReference type="ChEBI" id="CHEBI:30616"/>
        <dbReference type="ChEBI" id="CHEBI:33019"/>
        <dbReference type="ChEBI" id="CHEBI:58048"/>
        <dbReference type="ChEBI" id="CHEBI:58359"/>
        <dbReference type="ChEBI" id="CHEBI:456215"/>
        <dbReference type="EC" id="6.3.5.4"/>
    </reaction>
</comment>
<dbReference type="PROSITE" id="PS51278">
    <property type="entry name" value="GATASE_TYPE_2"/>
    <property type="match status" value="1"/>
</dbReference>
<dbReference type="OrthoDB" id="9763290at2"/>
<feature type="domain" description="Glutamine amidotransferase type-2" evidence="13">
    <location>
        <begin position="2"/>
        <end position="181"/>
    </location>
</feature>
<evidence type="ECO:0000256" key="2">
    <source>
        <dbReference type="ARBA" id="ARBA00005752"/>
    </source>
</evidence>
<accession>A0A420F713</accession>
<evidence type="ECO:0000256" key="8">
    <source>
        <dbReference type="ARBA" id="ARBA00048741"/>
    </source>
</evidence>
<dbReference type="GO" id="GO:0006529">
    <property type="term" value="P:asparagine biosynthetic process"/>
    <property type="evidence" value="ECO:0007669"/>
    <property type="project" value="UniProtKB-KW"/>
</dbReference>
<evidence type="ECO:0000256" key="12">
    <source>
        <dbReference type="SAM" id="MobiDB-lite"/>
    </source>
</evidence>
<dbReference type="PANTHER" id="PTHR43284">
    <property type="entry name" value="ASPARAGINE SYNTHETASE (GLUTAMINE-HYDROLYZING)"/>
    <property type="match status" value="1"/>
</dbReference>
<evidence type="ECO:0000256" key="1">
    <source>
        <dbReference type="ARBA" id="ARBA00005187"/>
    </source>
</evidence>
<dbReference type="CDD" id="cd01991">
    <property type="entry name" value="Asn_synthase_B_C"/>
    <property type="match status" value="1"/>
</dbReference>
<dbReference type="SUPFAM" id="SSF56235">
    <property type="entry name" value="N-terminal nucleophile aminohydrolases (Ntn hydrolases)"/>
    <property type="match status" value="1"/>
</dbReference>
<keyword evidence="6 9" id="KW-0061">Asparagine biosynthesis</keyword>
<dbReference type="AlphaFoldDB" id="A0A420F713"/>
<dbReference type="GO" id="GO:0004066">
    <property type="term" value="F:asparagine synthase (glutamine-hydrolyzing) activity"/>
    <property type="evidence" value="ECO:0007669"/>
    <property type="project" value="UniProtKB-EC"/>
</dbReference>
<evidence type="ECO:0000313" key="15">
    <source>
        <dbReference type="Proteomes" id="UP000285744"/>
    </source>
</evidence>
<dbReference type="Pfam" id="PF00733">
    <property type="entry name" value="Asn_synthase"/>
    <property type="match status" value="2"/>
</dbReference>
<feature type="binding site" evidence="10">
    <location>
        <position position="258"/>
    </location>
    <ligand>
        <name>ATP</name>
        <dbReference type="ChEBI" id="CHEBI:30616"/>
    </ligand>
</feature>
<evidence type="ECO:0000256" key="10">
    <source>
        <dbReference type="PIRSR" id="PIRSR001589-2"/>
    </source>
</evidence>
<dbReference type="EC" id="6.3.5.4" evidence="3"/>
<dbReference type="PANTHER" id="PTHR43284:SF1">
    <property type="entry name" value="ASPARAGINE SYNTHETASE"/>
    <property type="match status" value="1"/>
</dbReference>
<dbReference type="PIRSF" id="PIRSF001589">
    <property type="entry name" value="Asn_synthetase_glu-h"/>
    <property type="match status" value="1"/>
</dbReference>
<dbReference type="InterPro" id="IPR017932">
    <property type="entry name" value="GATase_2_dom"/>
</dbReference>
<dbReference type="Proteomes" id="UP000285744">
    <property type="component" value="Unassembled WGS sequence"/>
</dbReference>
<organism evidence="14 15">
    <name type="scientific">Micromonospora globbae</name>
    <dbReference type="NCBI Taxonomy" id="1894969"/>
    <lineage>
        <taxon>Bacteria</taxon>
        <taxon>Bacillati</taxon>
        <taxon>Actinomycetota</taxon>
        <taxon>Actinomycetes</taxon>
        <taxon>Micromonosporales</taxon>
        <taxon>Micromonosporaceae</taxon>
        <taxon>Micromonospora</taxon>
    </lineage>
</organism>
<dbReference type="CDD" id="cd00712">
    <property type="entry name" value="AsnB"/>
    <property type="match status" value="1"/>
</dbReference>
<dbReference type="InterPro" id="IPR014729">
    <property type="entry name" value="Rossmann-like_a/b/a_fold"/>
</dbReference>
<dbReference type="InterPro" id="IPR051786">
    <property type="entry name" value="ASN_synthetase/amidase"/>
</dbReference>
<dbReference type="Gene3D" id="3.40.50.620">
    <property type="entry name" value="HUPs"/>
    <property type="match status" value="1"/>
</dbReference>
<evidence type="ECO:0000256" key="4">
    <source>
        <dbReference type="ARBA" id="ARBA00022741"/>
    </source>
</evidence>
<keyword evidence="9" id="KW-0028">Amino-acid biosynthesis</keyword>
<gene>
    <name evidence="14" type="ORF">D7I43_02990</name>
</gene>
<reference evidence="14 15" key="1">
    <citation type="journal article" date="2018" name="Int. J. Syst. Evol. Microbiol.">
        <title>Micromonospora globbae sp. nov., an endophytic actinomycete isolated from roots of Globba winitii C. H. Wright.</title>
        <authorList>
            <person name="Kuncharoen N."/>
            <person name="Pittayakhajonwut P."/>
            <person name="Tanasupawat S."/>
        </authorList>
    </citation>
    <scope>NUCLEOTIDE SEQUENCE [LARGE SCALE GENOMIC DNA]</scope>
    <source>
        <strain evidence="14 15">WPS1-2</strain>
    </source>
</reference>
<feature type="region of interest" description="Disordered" evidence="12">
    <location>
        <begin position="520"/>
        <end position="560"/>
    </location>
</feature>
<dbReference type="Pfam" id="PF13537">
    <property type="entry name" value="GATase_7"/>
    <property type="match status" value="1"/>
</dbReference>
<comment type="similarity">
    <text evidence="2">Belongs to the asparagine synthetase family.</text>
</comment>